<gene>
    <name evidence="2" type="ORF">EJ02DRAFT_469181</name>
</gene>
<dbReference type="OrthoDB" id="3868858at2759"/>
<keyword evidence="1" id="KW-0732">Signal</keyword>
<evidence type="ECO:0000313" key="3">
    <source>
        <dbReference type="Proteomes" id="UP000800038"/>
    </source>
</evidence>
<organism evidence="2 3">
    <name type="scientific">Clathrospora elynae</name>
    <dbReference type="NCBI Taxonomy" id="706981"/>
    <lineage>
        <taxon>Eukaryota</taxon>
        <taxon>Fungi</taxon>
        <taxon>Dikarya</taxon>
        <taxon>Ascomycota</taxon>
        <taxon>Pezizomycotina</taxon>
        <taxon>Dothideomycetes</taxon>
        <taxon>Pleosporomycetidae</taxon>
        <taxon>Pleosporales</taxon>
        <taxon>Diademaceae</taxon>
        <taxon>Clathrospora</taxon>
    </lineage>
</organism>
<reference evidence="2" key="1">
    <citation type="journal article" date="2020" name="Stud. Mycol.">
        <title>101 Dothideomycetes genomes: a test case for predicting lifestyles and emergence of pathogens.</title>
        <authorList>
            <person name="Haridas S."/>
            <person name="Albert R."/>
            <person name="Binder M."/>
            <person name="Bloem J."/>
            <person name="Labutti K."/>
            <person name="Salamov A."/>
            <person name="Andreopoulos B."/>
            <person name="Baker S."/>
            <person name="Barry K."/>
            <person name="Bills G."/>
            <person name="Bluhm B."/>
            <person name="Cannon C."/>
            <person name="Castanera R."/>
            <person name="Culley D."/>
            <person name="Daum C."/>
            <person name="Ezra D."/>
            <person name="Gonzalez J."/>
            <person name="Henrissat B."/>
            <person name="Kuo A."/>
            <person name="Liang C."/>
            <person name="Lipzen A."/>
            <person name="Lutzoni F."/>
            <person name="Magnuson J."/>
            <person name="Mondo S."/>
            <person name="Nolan M."/>
            <person name="Ohm R."/>
            <person name="Pangilinan J."/>
            <person name="Park H.-J."/>
            <person name="Ramirez L."/>
            <person name="Alfaro M."/>
            <person name="Sun H."/>
            <person name="Tritt A."/>
            <person name="Yoshinaga Y."/>
            <person name="Zwiers L.-H."/>
            <person name="Turgeon B."/>
            <person name="Goodwin S."/>
            <person name="Spatafora J."/>
            <person name="Crous P."/>
            <person name="Grigoriev I."/>
        </authorList>
    </citation>
    <scope>NUCLEOTIDE SEQUENCE</scope>
    <source>
        <strain evidence="2">CBS 161.51</strain>
    </source>
</reference>
<sequence>MFLFALCYSLIAYISLVASSPTSPFSIAARQNTPDSTAPDSDKFKAQYRLYGFVGCSNPEKDAIYAAFREKDTITGSPGVWNIDWNGAAAVDYFGNISYLMMLQTRARDSLQKNFRNIYNFGDGFWFFRKNTQVFCHDLAIDGDKKRDCSRAPGHIVTVGQYADSHDAMMFCDSWFKLPDLETAKRNGLTSHEPFDITNYDNRALYLISAICLKHDVCPWPAPSSGVPATGHRSFNFGEPHGRHFLSTPSAIKYYSQLRNSFQLVYVISNVDMYAWFAMTAYIQESGNLGHYPLRPYVPDELNFDGWVANEADAELMKQLDLDMGA</sequence>
<feature type="signal peptide" evidence="1">
    <location>
        <begin position="1"/>
        <end position="19"/>
    </location>
</feature>
<dbReference type="AlphaFoldDB" id="A0A6A5SE40"/>
<keyword evidence="3" id="KW-1185">Reference proteome</keyword>
<accession>A0A6A5SE40</accession>
<evidence type="ECO:0000313" key="2">
    <source>
        <dbReference type="EMBL" id="KAF1938132.1"/>
    </source>
</evidence>
<proteinExistence type="predicted"/>
<name>A0A6A5SE40_9PLEO</name>
<evidence type="ECO:0000256" key="1">
    <source>
        <dbReference type="SAM" id="SignalP"/>
    </source>
</evidence>
<protein>
    <submittedName>
        <fullName evidence="2">Uncharacterized protein</fullName>
    </submittedName>
</protein>
<dbReference type="Proteomes" id="UP000800038">
    <property type="component" value="Unassembled WGS sequence"/>
</dbReference>
<dbReference type="EMBL" id="ML976114">
    <property type="protein sequence ID" value="KAF1938132.1"/>
    <property type="molecule type" value="Genomic_DNA"/>
</dbReference>
<feature type="chain" id="PRO_5025493856" evidence="1">
    <location>
        <begin position="20"/>
        <end position="326"/>
    </location>
</feature>